<keyword evidence="2" id="KW-0472">Membrane</keyword>
<dbReference type="AlphaFoldDB" id="A0A3Q0SIS9"/>
<dbReference type="GeneTree" id="ENSGT01150000289264"/>
<dbReference type="GO" id="GO:0050852">
    <property type="term" value="P:T cell receptor signaling pathway"/>
    <property type="evidence" value="ECO:0007669"/>
    <property type="project" value="TreeGrafter"/>
</dbReference>
<proteinExistence type="predicted"/>
<dbReference type="Gene3D" id="2.60.40.10">
    <property type="entry name" value="Immunoglobulins"/>
    <property type="match status" value="1"/>
</dbReference>
<evidence type="ECO:0000256" key="1">
    <source>
        <dbReference type="ARBA" id="ARBA00004370"/>
    </source>
</evidence>
<evidence type="ECO:0000313" key="6">
    <source>
        <dbReference type="Proteomes" id="UP000261340"/>
    </source>
</evidence>
<dbReference type="PANTHER" id="PTHR24100">
    <property type="entry name" value="BUTYROPHILIN"/>
    <property type="match status" value="1"/>
</dbReference>
<dbReference type="InterPro" id="IPR050504">
    <property type="entry name" value="IgSF_BTN/MOG"/>
</dbReference>
<evidence type="ECO:0000259" key="4">
    <source>
        <dbReference type="Pfam" id="PF07686"/>
    </source>
</evidence>
<dbReference type="InterPro" id="IPR013106">
    <property type="entry name" value="Ig_V-set"/>
</dbReference>
<keyword evidence="6" id="KW-1185">Reference proteome</keyword>
<dbReference type="SUPFAM" id="SSF48726">
    <property type="entry name" value="Immunoglobulin"/>
    <property type="match status" value="1"/>
</dbReference>
<organism evidence="5 6">
    <name type="scientific">Amphilophus citrinellus</name>
    <name type="common">Midas cichlid</name>
    <name type="synonym">Cichlasoma citrinellum</name>
    <dbReference type="NCBI Taxonomy" id="61819"/>
    <lineage>
        <taxon>Eukaryota</taxon>
        <taxon>Metazoa</taxon>
        <taxon>Chordata</taxon>
        <taxon>Craniata</taxon>
        <taxon>Vertebrata</taxon>
        <taxon>Euteleostomi</taxon>
        <taxon>Actinopterygii</taxon>
        <taxon>Neopterygii</taxon>
        <taxon>Teleostei</taxon>
        <taxon>Neoteleostei</taxon>
        <taxon>Acanthomorphata</taxon>
        <taxon>Ovalentaria</taxon>
        <taxon>Cichlomorphae</taxon>
        <taxon>Cichliformes</taxon>
        <taxon>Cichlidae</taxon>
        <taxon>New World cichlids</taxon>
        <taxon>Cichlasomatinae</taxon>
        <taxon>Heroini</taxon>
        <taxon>Amphilophus</taxon>
    </lineage>
</organism>
<reference evidence="5" key="1">
    <citation type="submission" date="2025-08" db="UniProtKB">
        <authorList>
            <consortium name="Ensembl"/>
        </authorList>
    </citation>
    <scope>IDENTIFICATION</scope>
</reference>
<sequence length="201" mass="22673">SAEEFNRSIARGIVAALINTSVGINICEQLADLGLKYVLLYRDEQFDPGNQHPSFKNRVDLQDRQMKDGDVSLILKNVTAADAGTYECRVIQRGTNCRKRANLKTDPISIINLRFSVSVIRGEAASWLLMFVSKDVEQLICQPNENLPVIANNFNCNVKMDLKKKNKTLCSRICEIDPRNESLFCVMFNQQADKIREDAAC</sequence>
<dbReference type="Proteomes" id="UP000261340">
    <property type="component" value="Unplaced"/>
</dbReference>
<evidence type="ECO:0000256" key="3">
    <source>
        <dbReference type="ARBA" id="ARBA00023319"/>
    </source>
</evidence>
<accession>A0A3Q0SIS9</accession>
<comment type="subcellular location">
    <subcellularLocation>
        <location evidence="1">Membrane</location>
    </subcellularLocation>
</comment>
<dbReference type="InterPro" id="IPR036179">
    <property type="entry name" value="Ig-like_dom_sf"/>
</dbReference>
<feature type="domain" description="Immunoglobulin V-set" evidence="4">
    <location>
        <begin position="24"/>
        <end position="96"/>
    </location>
</feature>
<dbReference type="GO" id="GO:0001817">
    <property type="term" value="P:regulation of cytokine production"/>
    <property type="evidence" value="ECO:0007669"/>
    <property type="project" value="TreeGrafter"/>
</dbReference>
<evidence type="ECO:0000256" key="2">
    <source>
        <dbReference type="ARBA" id="ARBA00023136"/>
    </source>
</evidence>
<dbReference type="Ensembl" id="ENSACIT00000023540.1">
    <property type="protein sequence ID" value="ENSACIP00000022931.1"/>
    <property type="gene ID" value="ENSACIG00000017844.1"/>
</dbReference>
<keyword evidence="3" id="KW-0393">Immunoglobulin domain</keyword>
<dbReference type="GO" id="GO:0005102">
    <property type="term" value="F:signaling receptor binding"/>
    <property type="evidence" value="ECO:0007669"/>
    <property type="project" value="TreeGrafter"/>
</dbReference>
<name>A0A3Q0SIS9_AMPCI</name>
<dbReference type="GO" id="GO:0009897">
    <property type="term" value="C:external side of plasma membrane"/>
    <property type="evidence" value="ECO:0007669"/>
    <property type="project" value="TreeGrafter"/>
</dbReference>
<dbReference type="PANTHER" id="PTHR24100:SF151">
    <property type="entry name" value="ICOS LIGAND"/>
    <property type="match status" value="1"/>
</dbReference>
<reference evidence="5" key="2">
    <citation type="submission" date="2025-09" db="UniProtKB">
        <authorList>
            <consortium name="Ensembl"/>
        </authorList>
    </citation>
    <scope>IDENTIFICATION</scope>
</reference>
<dbReference type="InterPro" id="IPR013783">
    <property type="entry name" value="Ig-like_fold"/>
</dbReference>
<protein>
    <recommendedName>
        <fullName evidence="4">Immunoglobulin V-set domain-containing protein</fullName>
    </recommendedName>
</protein>
<dbReference type="Pfam" id="PF07686">
    <property type="entry name" value="V-set"/>
    <property type="match status" value="1"/>
</dbReference>
<evidence type="ECO:0000313" key="5">
    <source>
        <dbReference type="Ensembl" id="ENSACIP00000022931.1"/>
    </source>
</evidence>